<dbReference type="EMBL" id="BKCJ011817808">
    <property type="protein sequence ID" value="GFD55425.1"/>
    <property type="molecule type" value="Genomic_DNA"/>
</dbReference>
<name>A0A699X6N0_TANCI</name>
<comment type="caution">
    <text evidence="2">The sequence shown here is derived from an EMBL/GenBank/DDBJ whole genome shotgun (WGS) entry which is preliminary data.</text>
</comment>
<gene>
    <name evidence="2" type="ORF">Tci_927394</name>
</gene>
<reference evidence="2" key="1">
    <citation type="journal article" date="2019" name="Sci. Rep.">
        <title>Draft genome of Tanacetum cinerariifolium, the natural source of mosquito coil.</title>
        <authorList>
            <person name="Yamashiro T."/>
            <person name="Shiraishi A."/>
            <person name="Satake H."/>
            <person name="Nakayama K."/>
        </authorList>
    </citation>
    <scope>NUCLEOTIDE SEQUENCE</scope>
</reference>
<feature type="region of interest" description="Disordered" evidence="1">
    <location>
        <begin position="1"/>
        <end position="20"/>
    </location>
</feature>
<evidence type="ECO:0000313" key="2">
    <source>
        <dbReference type="EMBL" id="GFD55425.1"/>
    </source>
</evidence>
<feature type="compositionally biased region" description="Basic and acidic residues" evidence="1">
    <location>
        <begin position="27"/>
        <end position="66"/>
    </location>
</feature>
<organism evidence="2">
    <name type="scientific">Tanacetum cinerariifolium</name>
    <name type="common">Dalmatian daisy</name>
    <name type="synonym">Chrysanthemum cinerariifolium</name>
    <dbReference type="NCBI Taxonomy" id="118510"/>
    <lineage>
        <taxon>Eukaryota</taxon>
        <taxon>Viridiplantae</taxon>
        <taxon>Streptophyta</taxon>
        <taxon>Embryophyta</taxon>
        <taxon>Tracheophyta</taxon>
        <taxon>Spermatophyta</taxon>
        <taxon>Magnoliopsida</taxon>
        <taxon>eudicotyledons</taxon>
        <taxon>Gunneridae</taxon>
        <taxon>Pentapetalae</taxon>
        <taxon>asterids</taxon>
        <taxon>campanulids</taxon>
        <taxon>Asterales</taxon>
        <taxon>Asteraceae</taxon>
        <taxon>Asteroideae</taxon>
        <taxon>Anthemideae</taxon>
        <taxon>Anthemidinae</taxon>
        <taxon>Tanacetum</taxon>
    </lineage>
</organism>
<protein>
    <submittedName>
        <fullName evidence="2">Uncharacterized protein</fullName>
    </submittedName>
</protein>
<accession>A0A699X6N0</accession>
<evidence type="ECO:0000256" key="1">
    <source>
        <dbReference type="SAM" id="MobiDB-lite"/>
    </source>
</evidence>
<sequence>RLRHSDTPVRTGTGTRRFQLARFRTRTSPDRLHRRVGADVPDRRNRHADARPVQRRTRPEQGRETRSSFPAECPPVPTCGPAGRHRLRRSS</sequence>
<dbReference type="AlphaFoldDB" id="A0A699X6N0"/>
<proteinExistence type="predicted"/>
<feature type="non-terminal residue" evidence="2">
    <location>
        <position position="1"/>
    </location>
</feature>
<feature type="region of interest" description="Disordered" evidence="1">
    <location>
        <begin position="25"/>
        <end position="91"/>
    </location>
</feature>